<sequence>MGNGRADAGRAKPSPTPPTPATESPPVQPPPAKKQRLKLNAGKPDSNKNAGDTIRVSTRAKRKSSAPIRYEGEMEMVLDDPKPPAKKKKQSPAPSSGLSSLESAPQSEREESPFIDPPAPSRNDYGDFMSFYVAGGDDEDEVEKEKEKQSKAKGRAKSRAKSASKPEPQTAKQNEPTPVQPPAKPVEKPAQAQQPAPHQPPQHQPAPAVQPPVTQPQRQPPQHQRPGPPQYAPAPFPMPPPMHRGPPLPPQPPRLPQPIINFIDVIHDAKPTRPDNVAEMVQKLQALSSALTNFGGVPAIPPTPPQDKVKPLHNGPPKPVFKPEKPAPAAANEADFLLSHFNFDDDDDSSDEGDQAQAEVSQRTPGHQDGPLTYGVEFIQNALKSWAQQRMTHQVTQQWQAQQQHQLQQQQLQAQRRGPGRPRRYDEPSLLHGPPPIIHMDLAQTPEGVAIKKFQSILDSACLQVNAILPIELSRALRHLYMQIDHLINQGPKNNENWQPMSYGAQIKSHKAQVDRVKENDAKAREEVARQQQIANQHMMEQLNLHPPQVIPSSTGDQDHALELERRRSKQHAQAQPYISQQHLNPLQLGPRSSATPTANGPSPPPSRDGANGRQPAAAGSTTPAPGPPSASAGSPIDGDPNDPNSKAGQVHLDKMKLYMPGFLPRSGQSMKFSFAPHSDAAVRAFGTESFPTDEPGSSLPNRGPMSAPPGGLSELKSMGGDAASPIQIDSDTPAEQAFGTDEAKDKSNAEASKKTTPVVGTGGFNAINAPAARPSSVPAESPDTIVVAMKHPSGALSASASPSISKTTGVPRVTNFPV</sequence>
<feature type="compositionally biased region" description="Low complexity" evidence="1">
    <location>
        <begin position="406"/>
        <end position="415"/>
    </location>
</feature>
<evidence type="ECO:0000313" key="3">
    <source>
        <dbReference type="Proteomes" id="UP001305779"/>
    </source>
</evidence>
<organism evidence="2 3">
    <name type="scientific">Zasmidium cellare</name>
    <name type="common">Wine cellar mold</name>
    <name type="synonym">Racodium cellare</name>
    <dbReference type="NCBI Taxonomy" id="395010"/>
    <lineage>
        <taxon>Eukaryota</taxon>
        <taxon>Fungi</taxon>
        <taxon>Dikarya</taxon>
        <taxon>Ascomycota</taxon>
        <taxon>Pezizomycotina</taxon>
        <taxon>Dothideomycetes</taxon>
        <taxon>Dothideomycetidae</taxon>
        <taxon>Mycosphaerellales</taxon>
        <taxon>Mycosphaerellaceae</taxon>
        <taxon>Zasmidium</taxon>
    </lineage>
</organism>
<dbReference type="Proteomes" id="UP001305779">
    <property type="component" value="Unassembled WGS sequence"/>
</dbReference>
<accession>A0ABR0F190</accession>
<feature type="compositionally biased region" description="Low complexity" evidence="1">
    <location>
        <begin position="616"/>
        <end position="636"/>
    </location>
</feature>
<proteinExistence type="predicted"/>
<evidence type="ECO:0000256" key="1">
    <source>
        <dbReference type="SAM" id="MobiDB-lite"/>
    </source>
</evidence>
<feature type="compositionally biased region" description="Low complexity" evidence="1">
    <location>
        <begin position="215"/>
        <end position="225"/>
    </location>
</feature>
<feature type="compositionally biased region" description="Polar residues" evidence="1">
    <location>
        <begin position="97"/>
        <end position="106"/>
    </location>
</feature>
<feature type="region of interest" description="Disordered" evidence="1">
    <location>
        <begin position="406"/>
        <end position="433"/>
    </location>
</feature>
<feature type="compositionally biased region" description="Pro residues" evidence="1">
    <location>
        <begin position="226"/>
        <end position="256"/>
    </location>
</feature>
<feature type="compositionally biased region" description="Pro residues" evidence="1">
    <location>
        <begin position="197"/>
        <end position="214"/>
    </location>
</feature>
<comment type="caution">
    <text evidence="2">The sequence shown here is derived from an EMBL/GenBank/DDBJ whole genome shotgun (WGS) entry which is preliminary data.</text>
</comment>
<protein>
    <submittedName>
        <fullName evidence="2">Uncharacterized protein</fullName>
    </submittedName>
</protein>
<feature type="region of interest" description="Disordered" evidence="1">
    <location>
        <begin position="795"/>
        <end position="819"/>
    </location>
</feature>
<name>A0ABR0F190_ZASCE</name>
<evidence type="ECO:0000313" key="2">
    <source>
        <dbReference type="EMBL" id="KAK4507344.1"/>
    </source>
</evidence>
<dbReference type="EMBL" id="JAXOVC010000001">
    <property type="protein sequence ID" value="KAK4507344.1"/>
    <property type="molecule type" value="Genomic_DNA"/>
</dbReference>
<feature type="compositionally biased region" description="Polar residues" evidence="1">
    <location>
        <begin position="572"/>
        <end position="601"/>
    </location>
</feature>
<gene>
    <name evidence="2" type="ORF">PRZ48_001079</name>
</gene>
<feature type="compositionally biased region" description="Low complexity" evidence="1">
    <location>
        <begin position="795"/>
        <end position="806"/>
    </location>
</feature>
<feature type="compositionally biased region" description="Basic residues" evidence="1">
    <location>
        <begin position="151"/>
        <end position="162"/>
    </location>
</feature>
<feature type="region of interest" description="Disordered" evidence="1">
    <location>
        <begin position="302"/>
        <end position="329"/>
    </location>
</feature>
<reference evidence="2 3" key="1">
    <citation type="journal article" date="2023" name="G3 (Bethesda)">
        <title>A chromosome-level genome assembly of Zasmidium syzygii isolated from banana leaves.</title>
        <authorList>
            <person name="van Westerhoven A.C."/>
            <person name="Mehrabi R."/>
            <person name="Talebi R."/>
            <person name="Steentjes M.B.F."/>
            <person name="Corcolon B."/>
            <person name="Chong P.A."/>
            <person name="Kema G.H.J."/>
            <person name="Seidl M.F."/>
        </authorList>
    </citation>
    <scope>NUCLEOTIDE SEQUENCE [LARGE SCALE GENOMIC DNA]</scope>
    <source>
        <strain evidence="2 3">P124</strain>
    </source>
</reference>
<feature type="region of interest" description="Disordered" evidence="1">
    <location>
        <begin position="566"/>
        <end position="649"/>
    </location>
</feature>
<feature type="compositionally biased region" description="Basic and acidic residues" evidence="1">
    <location>
        <begin position="742"/>
        <end position="754"/>
    </location>
</feature>
<feature type="region of interest" description="Disordered" evidence="1">
    <location>
        <begin position="341"/>
        <end position="373"/>
    </location>
</feature>
<feature type="compositionally biased region" description="Acidic residues" evidence="1">
    <location>
        <begin position="344"/>
        <end position="354"/>
    </location>
</feature>
<feature type="region of interest" description="Disordered" evidence="1">
    <location>
        <begin position="1"/>
        <end position="257"/>
    </location>
</feature>
<keyword evidence="3" id="KW-1185">Reference proteome</keyword>
<feature type="region of interest" description="Disordered" evidence="1">
    <location>
        <begin position="688"/>
        <end position="783"/>
    </location>
</feature>